<dbReference type="RefSeq" id="WP_265176079.1">
    <property type="nucleotide sequence ID" value="NZ_JABJWD010000047.1"/>
</dbReference>
<organism evidence="1 2">
    <name type="scientific">Gluconacetobacter entanii</name>
    <dbReference type="NCBI Taxonomy" id="108528"/>
    <lineage>
        <taxon>Bacteria</taxon>
        <taxon>Pseudomonadati</taxon>
        <taxon>Pseudomonadota</taxon>
        <taxon>Alphaproteobacteria</taxon>
        <taxon>Acetobacterales</taxon>
        <taxon>Acetobacteraceae</taxon>
        <taxon>Gluconacetobacter</taxon>
    </lineage>
</organism>
<sequence length="40" mass="4309">MPPDPTPRATVPCVRRGAWRLPRRAGGGMIAGMRHAAPFP</sequence>
<protein>
    <submittedName>
        <fullName evidence="1">Uncharacterized protein</fullName>
    </submittedName>
</protein>
<keyword evidence="2" id="KW-1185">Reference proteome</keyword>
<comment type="caution">
    <text evidence="1">The sequence shown here is derived from an EMBL/GenBank/DDBJ whole genome shotgun (WGS) entry which is preliminary data.</text>
</comment>
<dbReference type="Proteomes" id="UP001526337">
    <property type="component" value="Unassembled WGS sequence"/>
</dbReference>
<gene>
    <name evidence="1" type="ORF">NO263_09165</name>
</gene>
<name>A0ABT3K5R6_9PROT</name>
<proteinExistence type="predicted"/>
<evidence type="ECO:0000313" key="2">
    <source>
        <dbReference type="Proteomes" id="UP001526337"/>
    </source>
</evidence>
<reference evidence="1 2" key="1">
    <citation type="submission" date="2022-07" db="EMBL/GenBank/DDBJ databases">
        <title>Genome stability of Gluconacetobacter entanii AV429.</title>
        <authorList>
            <person name="Trcek J."/>
            <person name="Cepec E."/>
        </authorList>
    </citation>
    <scope>NUCLEOTIDE SEQUENCE [LARGE SCALE GENOMIC DNA]</scope>
    <source>
        <strain evidence="1 2">AV429_2022</strain>
    </source>
</reference>
<evidence type="ECO:0000313" key="1">
    <source>
        <dbReference type="EMBL" id="MCW4590750.1"/>
    </source>
</evidence>
<accession>A0ABT3K5R6</accession>
<dbReference type="EMBL" id="JANGSQ010000102">
    <property type="protein sequence ID" value="MCW4590750.1"/>
    <property type="molecule type" value="Genomic_DNA"/>
</dbReference>